<organism evidence="1 2">
    <name type="scientific">Biostraticola tofi</name>
    <dbReference type="NCBI Taxonomy" id="466109"/>
    <lineage>
        <taxon>Bacteria</taxon>
        <taxon>Pseudomonadati</taxon>
        <taxon>Pseudomonadota</taxon>
        <taxon>Gammaproteobacteria</taxon>
        <taxon>Enterobacterales</taxon>
        <taxon>Bruguierivoracaceae</taxon>
        <taxon>Biostraticola</taxon>
    </lineage>
</organism>
<gene>
    <name evidence="1" type="ORF">EDC52_103470</name>
</gene>
<comment type="caution">
    <text evidence="1">The sequence shown here is derived from an EMBL/GenBank/DDBJ whole genome shotgun (WGS) entry which is preliminary data.</text>
</comment>
<dbReference type="EMBL" id="SMCR01000003">
    <property type="protein sequence ID" value="TCV98378.1"/>
    <property type="molecule type" value="Genomic_DNA"/>
</dbReference>
<reference evidence="1 2" key="1">
    <citation type="submission" date="2019-03" db="EMBL/GenBank/DDBJ databases">
        <title>Genomic Encyclopedia of Type Strains, Phase IV (KMG-IV): sequencing the most valuable type-strain genomes for metagenomic binning, comparative biology and taxonomic classification.</title>
        <authorList>
            <person name="Goeker M."/>
        </authorList>
    </citation>
    <scope>NUCLEOTIDE SEQUENCE [LARGE SCALE GENOMIC DNA]</scope>
    <source>
        <strain evidence="1 2">DSM 19580</strain>
    </source>
</reference>
<keyword evidence="2" id="KW-1185">Reference proteome</keyword>
<sequence length="74" mass="8190">MAVMGEMAGTVLMEGMARTATVQIIRPVVEGVLVARIRTPQADFIFPVHRSNVTPASRMSAKTRRKIDVQIIMH</sequence>
<dbReference type="AlphaFoldDB" id="A0A4R3Z291"/>
<accession>A0A4R3Z291</accession>
<dbReference type="Proteomes" id="UP000295719">
    <property type="component" value="Unassembled WGS sequence"/>
</dbReference>
<protein>
    <submittedName>
        <fullName evidence="1">Uncharacterized protein</fullName>
    </submittedName>
</protein>
<proteinExistence type="predicted"/>
<evidence type="ECO:0000313" key="2">
    <source>
        <dbReference type="Proteomes" id="UP000295719"/>
    </source>
</evidence>
<name>A0A4R3Z291_9GAMM</name>
<evidence type="ECO:0000313" key="1">
    <source>
        <dbReference type="EMBL" id="TCV98378.1"/>
    </source>
</evidence>